<comment type="subcellular location">
    <subcellularLocation>
        <location evidence="1">Cytoplasm</location>
        <location evidence="1">Cytosol</location>
    </subcellularLocation>
</comment>
<evidence type="ECO:0000256" key="4">
    <source>
        <dbReference type="ARBA" id="ARBA00022540"/>
    </source>
</evidence>
<sequence length="425" mass="46214">MPQQVQGDIEALCRKFRRRQIEGSLNTARATAELLRSLITRKGHPDATSLLSDVRIWGTQLQAAKPLELAVGNIVRRVLHMIREECQNEEKEEVATAKVAALSEKEKITGLLSRAFRQPPPRSASLHNLLDLQHDAAATAVPDGPAEQAVAAPSQHAPDSQDVAQSGAQRRRGGHWEGKASIIDQLNELVGELRDIDSNIALHAVEHIHANESILTFGMSDTVLAFLLEAAKKRDFQVVVAEGAPRYGGQELARKLAQAGLHTTAIPDAAIFAMMARVNKVLVGAHALLANGGVMTGVGSHLVALAAKRHAVPFVVLVGLHKLSPLFPHDPSVSFNDFKSPSDVMDFSMVAEVLDAEESTAGVSGEQLYVHAPNPVFDYVPPELISLFVTDTGGYTPSYVYRLLAEYYSREDYTLSKELLDTIIR</sequence>
<reference evidence="11 12" key="1">
    <citation type="journal article" date="2024" name="Nat. Commun.">
        <title>Phylogenomics reveals the evolutionary origins of lichenization in chlorophyte algae.</title>
        <authorList>
            <person name="Puginier C."/>
            <person name="Libourel C."/>
            <person name="Otte J."/>
            <person name="Skaloud P."/>
            <person name="Haon M."/>
            <person name="Grisel S."/>
            <person name="Petersen M."/>
            <person name="Berrin J.G."/>
            <person name="Delaux P.M."/>
            <person name="Dal Grande F."/>
            <person name="Keller J."/>
        </authorList>
    </citation>
    <scope>NUCLEOTIDE SEQUENCE [LARGE SCALE GENOMIC DNA]</scope>
    <source>
        <strain evidence="11 12">SAG 216-7</strain>
    </source>
</reference>
<evidence type="ECO:0000256" key="1">
    <source>
        <dbReference type="ARBA" id="ARBA00004514"/>
    </source>
</evidence>
<name>A0ABR2YFN2_9CHLO</name>
<dbReference type="Gene3D" id="3.40.50.10470">
    <property type="entry name" value="Translation initiation factor eif-2b, domain 2"/>
    <property type="match status" value="1"/>
</dbReference>
<organism evidence="11 12">
    <name type="scientific">Coccomyxa subellipsoidea</name>
    <dbReference type="NCBI Taxonomy" id="248742"/>
    <lineage>
        <taxon>Eukaryota</taxon>
        <taxon>Viridiplantae</taxon>
        <taxon>Chlorophyta</taxon>
        <taxon>core chlorophytes</taxon>
        <taxon>Trebouxiophyceae</taxon>
        <taxon>Trebouxiophyceae incertae sedis</taxon>
        <taxon>Coccomyxaceae</taxon>
        <taxon>Coccomyxa</taxon>
    </lineage>
</organism>
<dbReference type="SUPFAM" id="SSF100950">
    <property type="entry name" value="NagB/RpiA/CoA transferase-like"/>
    <property type="match status" value="1"/>
</dbReference>
<evidence type="ECO:0000256" key="5">
    <source>
        <dbReference type="ARBA" id="ARBA00022917"/>
    </source>
</evidence>
<gene>
    <name evidence="11" type="ORF">WJX75_009017</name>
</gene>
<keyword evidence="3" id="KW-0963">Cytoplasm</keyword>
<evidence type="ECO:0000256" key="8">
    <source>
        <dbReference type="ARBA" id="ARBA00046432"/>
    </source>
</evidence>
<evidence type="ECO:0000256" key="3">
    <source>
        <dbReference type="ARBA" id="ARBA00022490"/>
    </source>
</evidence>
<dbReference type="Pfam" id="PF01008">
    <property type="entry name" value="IF-2B"/>
    <property type="match status" value="1"/>
</dbReference>
<keyword evidence="5" id="KW-0648">Protein biosynthesis</keyword>
<comment type="subunit">
    <text evidence="8">Component of the translation initiation factor 2B (eIF2B) complex which is a heterodecamer of two sets of five different subunits: alpha, beta, gamma, delta and epsilon. Subunits alpha, beta and delta comprise a regulatory subcomplex and subunits epsilon and gamma comprise a catalytic subcomplex. Within the complex, the hexameric regulatory complex resides at the center, with the two heterodimeric catalytic subcomplexes bound on opposite sides.</text>
</comment>
<evidence type="ECO:0000256" key="7">
    <source>
        <dbReference type="ARBA" id="ARBA00044228"/>
    </source>
</evidence>
<comment type="caution">
    <text evidence="11">The sequence shown here is derived from an EMBL/GenBank/DDBJ whole genome shotgun (WGS) entry which is preliminary data.</text>
</comment>
<evidence type="ECO:0000256" key="6">
    <source>
        <dbReference type="ARBA" id="ARBA00044122"/>
    </source>
</evidence>
<dbReference type="InterPro" id="IPR042529">
    <property type="entry name" value="IF_2B-like_C"/>
</dbReference>
<comment type="similarity">
    <text evidence="2 9">Belongs to the eIF-2B alpha/beta/delta subunits family.</text>
</comment>
<evidence type="ECO:0000313" key="12">
    <source>
        <dbReference type="Proteomes" id="UP001491310"/>
    </source>
</evidence>
<dbReference type="InterPro" id="IPR051855">
    <property type="entry name" value="eIF2B_beta_subunit"/>
</dbReference>
<dbReference type="InterPro" id="IPR037171">
    <property type="entry name" value="NagB/RpiA_transferase-like"/>
</dbReference>
<dbReference type="InterPro" id="IPR000649">
    <property type="entry name" value="IF-2B-related"/>
</dbReference>
<dbReference type="PANTHER" id="PTHR45859:SF1">
    <property type="entry name" value="TRANSLATION INITIATION FACTOR EIF-2B SUBUNIT BETA"/>
    <property type="match status" value="1"/>
</dbReference>
<dbReference type="Proteomes" id="UP001491310">
    <property type="component" value="Unassembled WGS sequence"/>
</dbReference>
<proteinExistence type="inferred from homology"/>
<accession>A0ABR2YFN2</accession>
<evidence type="ECO:0000313" key="11">
    <source>
        <dbReference type="EMBL" id="KAK9904312.1"/>
    </source>
</evidence>
<keyword evidence="12" id="KW-1185">Reference proteome</keyword>
<evidence type="ECO:0000256" key="10">
    <source>
        <dbReference type="SAM" id="MobiDB-lite"/>
    </source>
</evidence>
<evidence type="ECO:0000256" key="2">
    <source>
        <dbReference type="ARBA" id="ARBA00007251"/>
    </source>
</evidence>
<dbReference type="PANTHER" id="PTHR45859">
    <property type="entry name" value="TRANSLATION INITIATION FACTOR EIF-2B SUBUNIT BETA"/>
    <property type="match status" value="1"/>
</dbReference>
<feature type="region of interest" description="Disordered" evidence="10">
    <location>
        <begin position="142"/>
        <end position="176"/>
    </location>
</feature>
<protein>
    <recommendedName>
        <fullName evidence="6">Translation initiation factor eIF2B subunit beta</fullName>
    </recommendedName>
    <alternativeName>
        <fullName evidence="7">eIF2B GDP-GTP exchange factor subunit beta</fullName>
    </alternativeName>
</protein>
<evidence type="ECO:0000256" key="9">
    <source>
        <dbReference type="RuleBase" id="RU003814"/>
    </source>
</evidence>
<dbReference type="EMBL" id="JALJOT010000013">
    <property type="protein sequence ID" value="KAK9904312.1"/>
    <property type="molecule type" value="Genomic_DNA"/>
</dbReference>
<keyword evidence="4" id="KW-0396">Initiation factor</keyword>